<evidence type="ECO:0000313" key="5">
    <source>
        <dbReference type="EMBL" id="CAF3659594.1"/>
    </source>
</evidence>
<organism evidence="5 8">
    <name type="scientific">Adineta steineri</name>
    <dbReference type="NCBI Taxonomy" id="433720"/>
    <lineage>
        <taxon>Eukaryota</taxon>
        <taxon>Metazoa</taxon>
        <taxon>Spiralia</taxon>
        <taxon>Gnathifera</taxon>
        <taxon>Rotifera</taxon>
        <taxon>Eurotatoria</taxon>
        <taxon>Bdelloidea</taxon>
        <taxon>Adinetida</taxon>
        <taxon>Adinetidae</taxon>
        <taxon>Adineta</taxon>
    </lineage>
</organism>
<evidence type="ECO:0000256" key="1">
    <source>
        <dbReference type="SAM" id="Phobius"/>
    </source>
</evidence>
<comment type="caution">
    <text evidence="5">The sequence shown here is derived from an EMBL/GenBank/DDBJ whole genome shotgun (WGS) entry which is preliminary data.</text>
</comment>
<evidence type="ECO:0000313" key="2">
    <source>
        <dbReference type="EMBL" id="CAF1398774.1"/>
    </source>
</evidence>
<dbReference type="EMBL" id="CAJOAY010000416">
    <property type="protein sequence ID" value="CAF3659594.1"/>
    <property type="molecule type" value="Genomic_DNA"/>
</dbReference>
<dbReference type="EMBL" id="CAJNOG010001050">
    <property type="protein sequence ID" value="CAF1402391.1"/>
    <property type="molecule type" value="Genomic_DNA"/>
</dbReference>
<reference evidence="5" key="1">
    <citation type="submission" date="2021-02" db="EMBL/GenBank/DDBJ databases">
        <authorList>
            <person name="Nowell W R."/>
        </authorList>
    </citation>
    <scope>NUCLEOTIDE SEQUENCE</scope>
</reference>
<protein>
    <submittedName>
        <fullName evidence="5">Uncharacterized protein</fullName>
    </submittedName>
</protein>
<dbReference type="EMBL" id="CAJNOE010001190">
    <property type="protein sequence ID" value="CAF1398774.1"/>
    <property type="molecule type" value="Genomic_DNA"/>
</dbReference>
<evidence type="ECO:0000313" key="6">
    <source>
        <dbReference type="EMBL" id="CAF3900061.1"/>
    </source>
</evidence>
<name>A0A818RMG6_9BILA</name>
<dbReference type="AlphaFoldDB" id="A0A818RMG6"/>
<evidence type="ECO:0000313" key="7">
    <source>
        <dbReference type="EMBL" id="CAF3902816.1"/>
    </source>
</evidence>
<feature type="transmembrane region" description="Helical" evidence="1">
    <location>
        <begin position="51"/>
        <end position="71"/>
    </location>
</feature>
<keyword evidence="1" id="KW-0472">Membrane</keyword>
<dbReference type="EMBL" id="CAJOBB010001783">
    <property type="protein sequence ID" value="CAF3902816.1"/>
    <property type="molecule type" value="Genomic_DNA"/>
</dbReference>
<proteinExistence type="predicted"/>
<accession>A0A818RMG6</accession>
<dbReference type="Proteomes" id="UP000663881">
    <property type="component" value="Unassembled WGS sequence"/>
</dbReference>
<evidence type="ECO:0000313" key="8">
    <source>
        <dbReference type="Proteomes" id="UP000663881"/>
    </source>
</evidence>
<evidence type="ECO:0000313" key="4">
    <source>
        <dbReference type="EMBL" id="CAF1436204.1"/>
    </source>
</evidence>
<dbReference type="Proteomes" id="UP000663844">
    <property type="component" value="Unassembled WGS sequence"/>
</dbReference>
<dbReference type="Proteomes" id="UP000663868">
    <property type="component" value="Unassembled WGS sequence"/>
</dbReference>
<dbReference type="Proteomes" id="UP000663860">
    <property type="component" value="Unassembled WGS sequence"/>
</dbReference>
<dbReference type="Proteomes" id="UP000663891">
    <property type="component" value="Unassembled WGS sequence"/>
</dbReference>
<sequence>MDVSNNQQKKRLWRQHFPTTLTIPISIAQMFLTAIIIGCEIPGIFINFPRMNAFVGFWVFPFFTFASISLASTKANHRVKKDSSLEQKLSTSDTVIPTASHNTFPEPATATMNSTVQHNLSYNNTIFNYTLGKHPAK</sequence>
<dbReference type="Proteomes" id="UP000663845">
    <property type="component" value="Unassembled WGS sequence"/>
</dbReference>
<feature type="transmembrane region" description="Helical" evidence="1">
    <location>
        <begin position="21"/>
        <end position="45"/>
    </location>
</feature>
<dbReference type="EMBL" id="CAJNON010001169">
    <property type="protein sequence ID" value="CAF1436204.1"/>
    <property type="molecule type" value="Genomic_DNA"/>
</dbReference>
<keyword evidence="1" id="KW-0812">Transmembrane</keyword>
<evidence type="ECO:0000313" key="3">
    <source>
        <dbReference type="EMBL" id="CAF1402391.1"/>
    </source>
</evidence>
<keyword evidence="1" id="KW-1133">Transmembrane helix</keyword>
<dbReference type="EMBL" id="CAJOAZ010002153">
    <property type="protein sequence ID" value="CAF3900061.1"/>
    <property type="molecule type" value="Genomic_DNA"/>
</dbReference>
<dbReference type="OrthoDB" id="9984081at2759"/>
<gene>
    <name evidence="2" type="ORF">IZO911_LOCUS39370</name>
    <name evidence="3" type="ORF">JYZ213_LOCUS37839</name>
    <name evidence="7" type="ORF">KXQ929_LOCUS22912</name>
    <name evidence="5" type="ORF">OKA104_LOCUS9687</name>
    <name evidence="6" type="ORF">OXD698_LOCUS23893</name>
    <name evidence="4" type="ORF">VCS650_LOCUS38607</name>
</gene>